<keyword evidence="7" id="KW-1185">Reference proteome</keyword>
<evidence type="ECO:0000256" key="2">
    <source>
        <dbReference type="ARBA" id="ARBA00022723"/>
    </source>
</evidence>
<evidence type="ECO:0000256" key="5">
    <source>
        <dbReference type="ARBA" id="ARBA00023277"/>
    </source>
</evidence>
<dbReference type="Pfam" id="PF04794">
    <property type="entry name" value="YdjC"/>
    <property type="match status" value="1"/>
</dbReference>
<keyword evidence="2" id="KW-0479">Metal-binding</keyword>
<dbReference type="Proteomes" id="UP001596317">
    <property type="component" value="Unassembled WGS sequence"/>
</dbReference>
<dbReference type="InterPro" id="IPR011330">
    <property type="entry name" value="Glyco_hydro/deAcase_b/a-brl"/>
</dbReference>
<dbReference type="SUPFAM" id="SSF88713">
    <property type="entry name" value="Glycoside hydrolase/deacetylase"/>
    <property type="match status" value="1"/>
</dbReference>
<evidence type="ECO:0000313" key="6">
    <source>
        <dbReference type="EMBL" id="MFC6660954.1"/>
    </source>
</evidence>
<dbReference type="Gene3D" id="3.20.20.370">
    <property type="entry name" value="Glycoside hydrolase/deacetylase"/>
    <property type="match status" value="1"/>
</dbReference>
<sequence length="296" mass="31199">MPPNPALLKLGYAPEDRVVIFHADDLGMCEATVSGAADLFAAGTLRSAALMMPCAWAPAAARLAQEWPEVDLGVHLTLTSEWPAARWAPLTRGAAGGLTDAQGYFHATSEGVWAQAKPLAAGREMAAQLDRALAWGLNISHADGHMGTAAHPALLPYAVRAALRRGVLPLLPRLGVAGWRAHGLGPAQAQAVTLALGALERRGVPLVDQIVMLPLESGGDQVPLIEELLAGLGPGLTHFILHPARDTPELRAVAGDWAGRVANYEAFLDPRLPGVLARSGVKVTTYRPLQALLGRR</sequence>
<gene>
    <name evidence="6" type="ORF">ACFP90_11780</name>
</gene>
<keyword evidence="5" id="KW-0119">Carbohydrate metabolism</keyword>
<dbReference type="EMBL" id="JBHSWB010000001">
    <property type="protein sequence ID" value="MFC6660954.1"/>
    <property type="molecule type" value="Genomic_DNA"/>
</dbReference>
<evidence type="ECO:0000256" key="1">
    <source>
        <dbReference type="ARBA" id="ARBA00001946"/>
    </source>
</evidence>
<name>A0ABW1ZJ75_9DEIO</name>
<evidence type="ECO:0000256" key="4">
    <source>
        <dbReference type="ARBA" id="ARBA00022842"/>
    </source>
</evidence>
<comment type="cofactor">
    <cofactor evidence="1">
        <name>Mg(2+)</name>
        <dbReference type="ChEBI" id="CHEBI:18420"/>
    </cofactor>
</comment>
<reference evidence="7" key="1">
    <citation type="journal article" date="2019" name="Int. J. Syst. Evol. Microbiol.">
        <title>The Global Catalogue of Microorganisms (GCM) 10K type strain sequencing project: providing services to taxonomists for standard genome sequencing and annotation.</title>
        <authorList>
            <consortium name="The Broad Institute Genomics Platform"/>
            <consortium name="The Broad Institute Genome Sequencing Center for Infectious Disease"/>
            <person name="Wu L."/>
            <person name="Ma J."/>
        </authorList>
    </citation>
    <scope>NUCLEOTIDE SEQUENCE [LARGE SCALE GENOMIC DNA]</scope>
    <source>
        <strain evidence="7">CCUG 63830</strain>
    </source>
</reference>
<keyword evidence="3" id="KW-0378">Hydrolase</keyword>
<dbReference type="PANTHER" id="PTHR31609:SF1">
    <property type="entry name" value="CARBOHYDRATE DEACETYLASE"/>
    <property type="match status" value="1"/>
</dbReference>
<dbReference type="RefSeq" id="WP_224604808.1">
    <property type="nucleotide sequence ID" value="NZ_JAIQXV010000002.1"/>
</dbReference>
<dbReference type="InterPro" id="IPR006879">
    <property type="entry name" value="YdjC-like"/>
</dbReference>
<organism evidence="6 7">
    <name type="scientific">Deinococcus multiflagellatus</name>
    <dbReference type="NCBI Taxonomy" id="1656887"/>
    <lineage>
        <taxon>Bacteria</taxon>
        <taxon>Thermotogati</taxon>
        <taxon>Deinococcota</taxon>
        <taxon>Deinococci</taxon>
        <taxon>Deinococcales</taxon>
        <taxon>Deinococcaceae</taxon>
        <taxon>Deinococcus</taxon>
    </lineage>
</organism>
<comment type="caution">
    <text evidence="6">The sequence shown here is derived from an EMBL/GenBank/DDBJ whole genome shotgun (WGS) entry which is preliminary data.</text>
</comment>
<evidence type="ECO:0000256" key="3">
    <source>
        <dbReference type="ARBA" id="ARBA00022801"/>
    </source>
</evidence>
<evidence type="ECO:0000313" key="7">
    <source>
        <dbReference type="Proteomes" id="UP001596317"/>
    </source>
</evidence>
<dbReference type="PANTHER" id="PTHR31609">
    <property type="entry name" value="YDJC DEACETYLASE FAMILY MEMBER"/>
    <property type="match status" value="1"/>
</dbReference>
<proteinExistence type="predicted"/>
<accession>A0ABW1ZJ75</accession>
<keyword evidence="4" id="KW-0460">Magnesium</keyword>
<protein>
    <submittedName>
        <fullName evidence="6">ChbG/HpnK family deacetylase</fullName>
    </submittedName>
</protein>